<keyword evidence="1" id="KW-0732">Signal</keyword>
<dbReference type="EMBL" id="JACGCI010000001">
    <property type="protein sequence ID" value="KAF6765955.1"/>
    <property type="molecule type" value="Genomic_DNA"/>
</dbReference>
<feature type="signal peptide" evidence="1">
    <location>
        <begin position="1"/>
        <end position="18"/>
    </location>
</feature>
<keyword evidence="3" id="KW-1185">Reference proteome</keyword>
<gene>
    <name evidence="2" type="ORF">DFP72DRAFT_865204</name>
</gene>
<name>A0A8H6IHZ5_9AGAR</name>
<reference evidence="2 3" key="1">
    <citation type="submission" date="2020-07" db="EMBL/GenBank/DDBJ databases">
        <title>Comparative genomics of pyrophilous fungi reveals a link between fire events and developmental genes.</title>
        <authorList>
            <consortium name="DOE Joint Genome Institute"/>
            <person name="Steindorff A.S."/>
            <person name="Carver A."/>
            <person name="Calhoun S."/>
            <person name="Stillman K."/>
            <person name="Liu H."/>
            <person name="Lipzen A."/>
            <person name="Pangilinan J."/>
            <person name="Labutti K."/>
            <person name="Bruns T.D."/>
            <person name="Grigoriev I.V."/>
        </authorList>
    </citation>
    <scope>NUCLEOTIDE SEQUENCE [LARGE SCALE GENOMIC DNA]</scope>
    <source>
        <strain evidence="2 3">CBS 144469</strain>
    </source>
</reference>
<evidence type="ECO:0000313" key="3">
    <source>
        <dbReference type="Proteomes" id="UP000521943"/>
    </source>
</evidence>
<proteinExistence type="predicted"/>
<evidence type="ECO:0000256" key="1">
    <source>
        <dbReference type="SAM" id="SignalP"/>
    </source>
</evidence>
<organism evidence="2 3">
    <name type="scientific">Ephemerocybe angulata</name>
    <dbReference type="NCBI Taxonomy" id="980116"/>
    <lineage>
        <taxon>Eukaryota</taxon>
        <taxon>Fungi</taxon>
        <taxon>Dikarya</taxon>
        <taxon>Basidiomycota</taxon>
        <taxon>Agaricomycotina</taxon>
        <taxon>Agaricomycetes</taxon>
        <taxon>Agaricomycetidae</taxon>
        <taxon>Agaricales</taxon>
        <taxon>Agaricineae</taxon>
        <taxon>Psathyrellaceae</taxon>
        <taxon>Ephemerocybe</taxon>
    </lineage>
</organism>
<protein>
    <submittedName>
        <fullName evidence="2">Uncharacterized protein</fullName>
    </submittedName>
</protein>
<evidence type="ECO:0000313" key="2">
    <source>
        <dbReference type="EMBL" id="KAF6765955.1"/>
    </source>
</evidence>
<dbReference type="Proteomes" id="UP000521943">
    <property type="component" value="Unassembled WGS sequence"/>
</dbReference>
<feature type="chain" id="PRO_5034803981" evidence="1">
    <location>
        <begin position="19"/>
        <end position="113"/>
    </location>
</feature>
<dbReference type="AlphaFoldDB" id="A0A8H6IHZ5"/>
<accession>A0A8H6IHZ5</accession>
<sequence length="113" mass="12126">MHLPIYAVSLALFYTVFAAAHDFEPGLSFVAREYIDSIGVREALSEFSTRELVGELKKRGAALSAAALVPGARLGSYSNRESLQAVAVGVIKSVDKTQSATGKITKSLQKPRK</sequence>
<comment type="caution">
    <text evidence="2">The sequence shown here is derived from an EMBL/GenBank/DDBJ whole genome shotgun (WGS) entry which is preliminary data.</text>
</comment>